<feature type="domain" description="Protein kinase" evidence="1">
    <location>
        <begin position="441"/>
        <end position="839"/>
    </location>
</feature>
<dbReference type="PANTHER" id="PTHR38248">
    <property type="entry name" value="FUNK1 6"/>
    <property type="match status" value="1"/>
</dbReference>
<organism evidence="2 3">
    <name type="scientific">Armillaria gallica</name>
    <name type="common">Bulbous honey fungus</name>
    <name type="synonym">Armillaria bulbosa</name>
    <dbReference type="NCBI Taxonomy" id="47427"/>
    <lineage>
        <taxon>Eukaryota</taxon>
        <taxon>Fungi</taxon>
        <taxon>Dikarya</taxon>
        <taxon>Basidiomycota</taxon>
        <taxon>Agaricomycotina</taxon>
        <taxon>Agaricomycetes</taxon>
        <taxon>Agaricomycetidae</taxon>
        <taxon>Agaricales</taxon>
        <taxon>Marasmiineae</taxon>
        <taxon>Physalacriaceae</taxon>
        <taxon>Armillaria</taxon>
    </lineage>
</organism>
<evidence type="ECO:0000313" key="3">
    <source>
        <dbReference type="Proteomes" id="UP000217790"/>
    </source>
</evidence>
<dbReference type="Proteomes" id="UP000217790">
    <property type="component" value="Unassembled WGS sequence"/>
</dbReference>
<proteinExistence type="predicted"/>
<dbReference type="InterPro" id="IPR000719">
    <property type="entry name" value="Prot_kinase_dom"/>
</dbReference>
<evidence type="ECO:0000313" key="2">
    <source>
        <dbReference type="EMBL" id="PBK93179.1"/>
    </source>
</evidence>
<dbReference type="OrthoDB" id="5569250at2759"/>
<dbReference type="GO" id="GO:0005524">
    <property type="term" value="F:ATP binding"/>
    <property type="evidence" value="ECO:0007669"/>
    <property type="project" value="InterPro"/>
</dbReference>
<dbReference type="InParanoid" id="A0A2H3DD66"/>
<protein>
    <recommendedName>
        <fullName evidence="1">Protein kinase domain-containing protein</fullName>
    </recommendedName>
</protein>
<dbReference type="SUPFAM" id="SSF56112">
    <property type="entry name" value="Protein kinase-like (PK-like)"/>
    <property type="match status" value="1"/>
</dbReference>
<keyword evidence="3" id="KW-1185">Reference proteome</keyword>
<dbReference type="PROSITE" id="PS50011">
    <property type="entry name" value="PROTEIN_KINASE_DOM"/>
    <property type="match status" value="1"/>
</dbReference>
<dbReference type="PANTHER" id="PTHR38248:SF2">
    <property type="entry name" value="FUNK1 11"/>
    <property type="match status" value="1"/>
</dbReference>
<name>A0A2H3DD66_ARMGA</name>
<dbReference type="InterPro" id="IPR011009">
    <property type="entry name" value="Kinase-like_dom_sf"/>
</dbReference>
<sequence>MAAAFIFDSIPSQFNLAMDHDMGVSMSIQGLDSVDNLNTDLRSRIFVFPQVFLTKILQLPPDWRTVYQTEMKTIRSSKAFRSLLKEYSDTCDSTQDEKMLYHPFNQAWNAGTRALYEKKGKNDKAPPRLGLCRQDSQEVLAGKAALSSDSLRLFESLFEGSGNSLRSIKDNGLSNNLTWVQTLHWFEFKLHPRLLDQGAGCQYRILSEGQSQISHSFPLVSNNKSATDGIDPATPAITIPDSSSDPHNGVPFWTSAAQKRPLTDSARTGGSSKYARVVSTPDVSAARAKFQKGAEEKQSIAMEQMAADSNERKKVSLQCARYALEMLSSAGFRTHCISALIASKQMQPLYYDRSSIIVCKDFHIVDSNGDVTDFFIGTIIGFSKLTERQRGIQRSLCDDSSMVEKYQTHTTRCRDDPKTAFQGVKLNLTVSEDETKVALTLGRIVSRQPGIVGRDTCVVEATASEYEPWKKKELVVKISWPTSTRISEVEFVTRARKKAREMPQSPIDGCQSDWALDHLPDIVHSQDFGYDADSPHATLRESFLTAKWANDQTFLHEDRVCRVTVQERLHRLDELKTPREYAQVLVDIAQIHKWVYDHPRILHRDISMGNIMWRQNCLGIICGVLNDFDLSSYRDDLGATSRHRTGTRPYMSFELLKNDKEGRPPQHLYRHDLESILYAVLLLTRCHQLDGTLPEGRSQLVRVACPKLDGWVHLPCDRLQSEKELFLMTSDPNIEPTTTFKGFKPWLKQLYKMFRTGFRAQSDFFYQLRAAAAPIRAPPPVDRFCPIAIEYTPRQAPAPFNHHTLAGNVDYVKFLGACRFFGGELLHLRNYQLVSDEET</sequence>
<dbReference type="InterPro" id="IPR040976">
    <property type="entry name" value="Pkinase_fungal"/>
</dbReference>
<dbReference type="EMBL" id="KZ293657">
    <property type="protein sequence ID" value="PBK93179.1"/>
    <property type="molecule type" value="Genomic_DNA"/>
</dbReference>
<dbReference type="Gene3D" id="1.10.510.10">
    <property type="entry name" value="Transferase(Phosphotransferase) domain 1"/>
    <property type="match status" value="1"/>
</dbReference>
<gene>
    <name evidence="2" type="ORF">ARMGADRAFT_1165416</name>
</gene>
<dbReference type="AlphaFoldDB" id="A0A2H3DD66"/>
<dbReference type="Pfam" id="PF17667">
    <property type="entry name" value="Pkinase_fungal"/>
    <property type="match status" value="1"/>
</dbReference>
<accession>A0A2H3DD66</accession>
<dbReference type="OMA" id="ASEYEPW"/>
<reference evidence="3" key="1">
    <citation type="journal article" date="2017" name="Nat. Ecol. Evol.">
        <title>Genome expansion and lineage-specific genetic innovations in the forest pathogenic fungi Armillaria.</title>
        <authorList>
            <person name="Sipos G."/>
            <person name="Prasanna A.N."/>
            <person name="Walter M.C."/>
            <person name="O'Connor E."/>
            <person name="Balint B."/>
            <person name="Krizsan K."/>
            <person name="Kiss B."/>
            <person name="Hess J."/>
            <person name="Varga T."/>
            <person name="Slot J."/>
            <person name="Riley R."/>
            <person name="Boka B."/>
            <person name="Rigling D."/>
            <person name="Barry K."/>
            <person name="Lee J."/>
            <person name="Mihaltcheva S."/>
            <person name="LaButti K."/>
            <person name="Lipzen A."/>
            <person name="Waldron R."/>
            <person name="Moloney N.M."/>
            <person name="Sperisen C."/>
            <person name="Kredics L."/>
            <person name="Vagvoelgyi C."/>
            <person name="Patrignani A."/>
            <person name="Fitzpatrick D."/>
            <person name="Nagy I."/>
            <person name="Doyle S."/>
            <person name="Anderson J.B."/>
            <person name="Grigoriev I.V."/>
            <person name="Gueldener U."/>
            <person name="Muensterkoetter M."/>
            <person name="Nagy L.G."/>
        </authorList>
    </citation>
    <scope>NUCLEOTIDE SEQUENCE [LARGE SCALE GENOMIC DNA]</scope>
    <source>
        <strain evidence="3">Ar21-2</strain>
    </source>
</reference>
<dbReference type="GO" id="GO:0004672">
    <property type="term" value="F:protein kinase activity"/>
    <property type="evidence" value="ECO:0007669"/>
    <property type="project" value="InterPro"/>
</dbReference>
<evidence type="ECO:0000259" key="1">
    <source>
        <dbReference type="PROSITE" id="PS50011"/>
    </source>
</evidence>